<name>A0ACC6RHA9_9BURK</name>
<comment type="caution">
    <text evidence="1">The sequence shown here is derived from an EMBL/GenBank/DDBJ whole genome shotgun (WGS) entry which is preliminary data.</text>
</comment>
<protein>
    <submittedName>
        <fullName evidence="1">Uncharacterized protein</fullName>
    </submittedName>
</protein>
<gene>
    <name evidence="1" type="ORF">VSR83_12265</name>
</gene>
<proteinExistence type="predicted"/>
<dbReference type="EMBL" id="JAYMRU010000007">
    <property type="protein sequence ID" value="MEM5400857.1"/>
    <property type="molecule type" value="Genomic_DNA"/>
</dbReference>
<evidence type="ECO:0000313" key="2">
    <source>
        <dbReference type="Proteomes" id="UP001392318"/>
    </source>
</evidence>
<accession>A0ACC6RHA9</accession>
<organism evidence="1 2">
    <name type="scientific">Paraburkholderia unamae</name>
    <dbReference type="NCBI Taxonomy" id="219649"/>
    <lineage>
        <taxon>Bacteria</taxon>
        <taxon>Pseudomonadati</taxon>
        <taxon>Pseudomonadota</taxon>
        <taxon>Betaproteobacteria</taxon>
        <taxon>Burkholderiales</taxon>
        <taxon>Burkholderiaceae</taxon>
        <taxon>Paraburkholderia</taxon>
    </lineage>
</organism>
<dbReference type="Proteomes" id="UP001392318">
    <property type="component" value="Unassembled WGS sequence"/>
</dbReference>
<reference evidence="1" key="1">
    <citation type="submission" date="2024-01" db="EMBL/GenBank/DDBJ databases">
        <title>The diversity of rhizobia nodulating Mimosa spp. in eleven states of Brazil covering several biomes is determined by host plant, location, and edaphic factors.</title>
        <authorList>
            <person name="Rouws L."/>
            <person name="Barauna A."/>
            <person name="Beukes C."/>
            <person name="De Faria S.M."/>
            <person name="Gross E."/>
            <person name="Dos Reis Junior F.B."/>
            <person name="Simon M."/>
            <person name="Maluk M."/>
            <person name="Odee D.W."/>
            <person name="Kenicer G."/>
            <person name="Young J.P.W."/>
            <person name="Reis V.M."/>
            <person name="Zilli J."/>
            <person name="James E.K."/>
        </authorList>
    </citation>
    <scope>NUCLEOTIDE SEQUENCE</scope>
    <source>
        <strain evidence="1">JPY452</strain>
    </source>
</reference>
<keyword evidence="2" id="KW-1185">Reference proteome</keyword>
<evidence type="ECO:0000313" key="1">
    <source>
        <dbReference type="EMBL" id="MEM5400857.1"/>
    </source>
</evidence>
<sequence length="296" mass="32288">MVAQMHQEGAVETPTPEAVQQPTPAPAAPAPEPTPAPQPSEPKPVDWEHKYSTLKGMYDADVPRLHAQNRELKEQLSALEAKVATLSAPKPEPAPKLVTDQDRESFGPDLVALMERAAKEATAPLLQEIAALKSSNAQLQSQVGSTAQQSTQTLHNQFVSKLEQLVPEVHQMNTDEGFIAWLREVDPVYGIPRQMALNKANQDKDAGRCAAIFNAYKATKAPAADATRNAKNELARQVTPARTRAASEPVAQQPIIWTQESITHFYEQARRGAIPADEVARLEADLHAATVEGRVR</sequence>